<name>A0AAN6JPM8_9BASI</name>
<sequence>MEEQAEVTPASVLRRFLSIVEPSLVRCLPGNDEKPDIEEASQSSDLALDKWDLLYASQPALASFQPADLAQSTEHAIVVRTHPDPTKPLFSIQAYLPDLSARQFWTLMAESENRNLWDGSIQTVEITPLEEDSLPASNCGSNARLEVLSFGAIFMVTARRDMVLISVDAQLPPRPDESSSRKRDEQPPLRLMSASQSVVHPAFPPRKKYSRFDLGIGGFLVEDLTSLDRSRSGIMVTQISDLGTAATWLPASIIKMVASTMVPRSIVKIADRARQTVVPPELLSDKDLSLTSGKSSPDLGDGNARHMRPIGPHGEVWEVGRRLPALIMDPRRISMHDNQSSKTSPGVDSDGSDATAVTAAPINPSSEAVRVEEPVPTSFAQNAAAADAAALSRLRPSRLSVASVDTASRNRSSHRISIIDCKRPLSQLLVHDCSIQEDMSSAEKGSNEDEQEDEVSIRLADALSDELDRIILETVKTLRMNSHLKRSNANTASLRSSAFFTASSLPTDANFDTPSDSLQPRLPSEAAVSGHRRSRRAASRKILDASDVCSILLAPAAYEVPSSTSTDDSHQRQDRAAAETLKRQSLILDACHAEAEELVRAVGLLEQEKVVGTLGSEASRSYWTSWWPSFGLLRGMFPVVSWQSH</sequence>
<accession>A0AAN6JPM8</accession>
<feature type="compositionally biased region" description="Polar residues" evidence="1">
    <location>
        <begin position="336"/>
        <end position="346"/>
    </location>
</feature>
<evidence type="ECO:0000256" key="1">
    <source>
        <dbReference type="SAM" id="MobiDB-lite"/>
    </source>
</evidence>
<dbReference type="PROSITE" id="PS50848">
    <property type="entry name" value="START"/>
    <property type="match status" value="1"/>
</dbReference>
<feature type="compositionally biased region" description="Basic and acidic residues" evidence="1">
    <location>
        <begin position="174"/>
        <end position="187"/>
    </location>
</feature>
<protein>
    <recommendedName>
        <fullName evidence="2">START domain-containing protein</fullName>
    </recommendedName>
</protein>
<dbReference type="InterPro" id="IPR002913">
    <property type="entry name" value="START_lipid-bd_dom"/>
</dbReference>
<reference evidence="3" key="1">
    <citation type="journal article" date="2023" name="PhytoFront">
        <title>Draft Genome Resources of Seven Strains of Tilletia horrida, Causal Agent of Kernel Smut of Rice.</title>
        <authorList>
            <person name="Khanal S."/>
            <person name="Antony Babu S."/>
            <person name="Zhou X.G."/>
        </authorList>
    </citation>
    <scope>NUCLEOTIDE SEQUENCE</scope>
    <source>
        <strain evidence="3">TX6</strain>
    </source>
</reference>
<dbReference type="GO" id="GO:0008289">
    <property type="term" value="F:lipid binding"/>
    <property type="evidence" value="ECO:0007669"/>
    <property type="project" value="InterPro"/>
</dbReference>
<dbReference type="EMBL" id="JAPDMZ010000285">
    <property type="protein sequence ID" value="KAK0544402.1"/>
    <property type="molecule type" value="Genomic_DNA"/>
</dbReference>
<feature type="region of interest" description="Disordered" evidence="1">
    <location>
        <begin position="330"/>
        <end position="358"/>
    </location>
</feature>
<proteinExistence type="predicted"/>
<keyword evidence="4" id="KW-1185">Reference proteome</keyword>
<evidence type="ECO:0000313" key="3">
    <source>
        <dbReference type="EMBL" id="KAK0544402.1"/>
    </source>
</evidence>
<dbReference type="InterPro" id="IPR023393">
    <property type="entry name" value="START-like_dom_sf"/>
</dbReference>
<comment type="caution">
    <text evidence="3">The sequence shown here is derived from an EMBL/GenBank/DDBJ whole genome shotgun (WGS) entry which is preliminary data.</text>
</comment>
<dbReference type="AlphaFoldDB" id="A0AAN6JPM8"/>
<evidence type="ECO:0000259" key="2">
    <source>
        <dbReference type="PROSITE" id="PS50848"/>
    </source>
</evidence>
<gene>
    <name evidence="3" type="ORF">OC846_006084</name>
</gene>
<feature type="region of interest" description="Disordered" evidence="1">
    <location>
        <begin position="284"/>
        <end position="312"/>
    </location>
</feature>
<dbReference type="SUPFAM" id="SSF55961">
    <property type="entry name" value="Bet v1-like"/>
    <property type="match status" value="1"/>
</dbReference>
<feature type="region of interest" description="Disordered" evidence="1">
    <location>
        <begin position="170"/>
        <end position="196"/>
    </location>
</feature>
<dbReference type="Gene3D" id="3.30.530.20">
    <property type="match status" value="1"/>
</dbReference>
<dbReference type="Proteomes" id="UP001176517">
    <property type="component" value="Unassembled WGS sequence"/>
</dbReference>
<feature type="region of interest" description="Disordered" evidence="1">
    <location>
        <begin position="510"/>
        <end position="533"/>
    </location>
</feature>
<organism evidence="3 4">
    <name type="scientific">Tilletia horrida</name>
    <dbReference type="NCBI Taxonomy" id="155126"/>
    <lineage>
        <taxon>Eukaryota</taxon>
        <taxon>Fungi</taxon>
        <taxon>Dikarya</taxon>
        <taxon>Basidiomycota</taxon>
        <taxon>Ustilaginomycotina</taxon>
        <taxon>Exobasidiomycetes</taxon>
        <taxon>Tilletiales</taxon>
        <taxon>Tilletiaceae</taxon>
        <taxon>Tilletia</taxon>
    </lineage>
</organism>
<feature type="domain" description="START" evidence="2">
    <location>
        <begin position="96"/>
        <end position="278"/>
    </location>
</feature>
<evidence type="ECO:0000313" key="4">
    <source>
        <dbReference type="Proteomes" id="UP001176517"/>
    </source>
</evidence>